<keyword evidence="1" id="KW-0808">Transferase</keyword>
<dbReference type="GO" id="GO:0016740">
    <property type="term" value="F:transferase activity"/>
    <property type="evidence" value="ECO:0007669"/>
    <property type="project" value="UniProtKB-KW"/>
</dbReference>
<dbReference type="PANTHER" id="PTHR36451:SF1">
    <property type="entry name" value="OMEGA-HYDROXY-BETA-DIHYDROMENAQUINONE-9 SULFOTRANSFERASE STF3"/>
    <property type="match status" value="1"/>
</dbReference>
<dbReference type="InterPro" id="IPR027417">
    <property type="entry name" value="P-loop_NTPase"/>
</dbReference>
<name>A0A4Y6PZ37_PERCE</name>
<sequence length="384" mass="43700">MARPAERDPIFVDQTTLRAVAKTTLSITQPDLRRIGWALGLFAAHRMVYAGVRMGRALDDVLFPGYRDRDPGEPIFIVAAPRSGTTFLHRLMSLDDDFAHFKLYHTILPSVSIIRLIHGLERLDKRVGGPLRWALDKLEGLAFDGWDGIHQLGFSRPEEDEGLFVLTLLSPGLYLLLHELDAAHEAGFVDTLPAPVRERLARYYRDSVQRIFEAEQSDGQLLDKSVLMAGRLETMRTAFPQARFVHLVRHPYKSIPSFVSMFRAAWAAVSPSLPEDGAPSRRLAMLAIDYYKRMHRARSELGPGKMTTIRFDDLVSAPEATLERIYAWLDRPLTDDVRRRVREELARADKHTSSHSYSLEQYGLSKGFIAHELREVFDTYGFEP</sequence>
<dbReference type="Gene3D" id="3.40.50.300">
    <property type="entry name" value="P-loop containing nucleotide triphosphate hydrolases"/>
    <property type="match status" value="1"/>
</dbReference>
<protein>
    <submittedName>
        <fullName evidence="1">Sulfotransferase</fullName>
    </submittedName>
</protein>
<dbReference type="SUPFAM" id="SSF52540">
    <property type="entry name" value="P-loop containing nucleoside triphosphate hydrolases"/>
    <property type="match status" value="1"/>
</dbReference>
<dbReference type="InterPro" id="IPR052736">
    <property type="entry name" value="Stf3_sulfotransferase"/>
</dbReference>
<accession>A0A5B8YAQ1</accession>
<dbReference type="OrthoDB" id="9777890at2"/>
<evidence type="ECO:0000313" key="1">
    <source>
        <dbReference type="EMBL" id="QDG53523.1"/>
    </source>
</evidence>
<keyword evidence="2" id="KW-1185">Reference proteome</keyword>
<gene>
    <name evidence="1" type="ORF">FIV42_23095</name>
</gene>
<dbReference type="AlphaFoldDB" id="A0A4Y6PZ37"/>
<proteinExistence type="predicted"/>
<organism evidence="1 2">
    <name type="scientific">Persicimonas caeni</name>
    <dbReference type="NCBI Taxonomy" id="2292766"/>
    <lineage>
        <taxon>Bacteria</taxon>
        <taxon>Deltaproteobacteria</taxon>
        <taxon>Bradymonadales</taxon>
        <taxon>Bradymonadaceae</taxon>
        <taxon>Persicimonas</taxon>
    </lineage>
</organism>
<dbReference type="EMBL" id="CP041186">
    <property type="protein sequence ID" value="QDG53523.1"/>
    <property type="molecule type" value="Genomic_DNA"/>
</dbReference>
<reference evidence="1 2" key="1">
    <citation type="submission" date="2019-06" db="EMBL/GenBank/DDBJ databases">
        <title>Persicimonas caeni gen. nov., sp. nov., a predatory bacterium isolated from solar saltern.</title>
        <authorList>
            <person name="Wang S."/>
        </authorList>
    </citation>
    <scope>NUCLEOTIDE SEQUENCE [LARGE SCALE GENOMIC DNA]</scope>
    <source>
        <strain evidence="1 2">YN101</strain>
    </source>
</reference>
<accession>A0A4Y6PZ37</accession>
<dbReference type="Pfam" id="PF13469">
    <property type="entry name" value="Sulfotransfer_3"/>
    <property type="match status" value="2"/>
</dbReference>
<dbReference type="Proteomes" id="UP000315995">
    <property type="component" value="Chromosome"/>
</dbReference>
<evidence type="ECO:0000313" key="2">
    <source>
        <dbReference type="Proteomes" id="UP000315995"/>
    </source>
</evidence>
<dbReference type="PANTHER" id="PTHR36451">
    <property type="entry name" value="PAPS-DEPENDENT SULFOTRANSFERASE STF3"/>
    <property type="match status" value="1"/>
</dbReference>